<feature type="transmembrane region" description="Helical" evidence="3">
    <location>
        <begin position="796"/>
        <end position="813"/>
    </location>
</feature>
<feature type="compositionally biased region" description="Low complexity" evidence="2">
    <location>
        <begin position="218"/>
        <end position="229"/>
    </location>
</feature>
<feature type="transmembrane region" description="Helical" evidence="3">
    <location>
        <begin position="849"/>
        <end position="869"/>
    </location>
</feature>
<keyword evidence="3" id="KW-0812">Transmembrane</keyword>
<evidence type="ECO:0000256" key="2">
    <source>
        <dbReference type="SAM" id="MobiDB-lite"/>
    </source>
</evidence>
<feature type="compositionally biased region" description="Basic and acidic residues" evidence="2">
    <location>
        <begin position="371"/>
        <end position="381"/>
    </location>
</feature>
<feature type="compositionally biased region" description="Pro residues" evidence="2">
    <location>
        <begin position="127"/>
        <end position="140"/>
    </location>
</feature>
<organism evidence="4 5">
    <name type="scientific">Streptomyces clavuligerus</name>
    <dbReference type="NCBI Taxonomy" id="1901"/>
    <lineage>
        <taxon>Bacteria</taxon>
        <taxon>Bacillati</taxon>
        <taxon>Actinomycetota</taxon>
        <taxon>Actinomycetes</taxon>
        <taxon>Kitasatosporales</taxon>
        <taxon>Streptomycetaceae</taxon>
        <taxon>Streptomyces</taxon>
    </lineage>
</organism>
<feature type="compositionally biased region" description="Gly residues" evidence="2">
    <location>
        <begin position="146"/>
        <end position="164"/>
    </location>
</feature>
<keyword evidence="1" id="KW-0175">Coiled coil</keyword>
<dbReference type="eggNOG" id="COG5412">
    <property type="taxonomic scope" value="Bacteria"/>
</dbReference>
<keyword evidence="5" id="KW-1185">Reference proteome</keyword>
<feature type="coiled-coil region" evidence="1">
    <location>
        <begin position="610"/>
        <end position="637"/>
    </location>
</feature>
<keyword evidence="3" id="KW-0472">Membrane</keyword>
<evidence type="ECO:0000313" key="5">
    <source>
        <dbReference type="Proteomes" id="UP000002357"/>
    </source>
</evidence>
<gene>
    <name evidence="4" type="ORF">SCLAV_p1129</name>
</gene>
<feature type="compositionally biased region" description="Low complexity" evidence="2">
    <location>
        <begin position="88"/>
        <end position="98"/>
    </location>
</feature>
<dbReference type="CDD" id="cd20739">
    <property type="entry name" value="PoNe_DUF637"/>
    <property type="match status" value="1"/>
</dbReference>
<feature type="region of interest" description="Disordered" evidence="2">
    <location>
        <begin position="936"/>
        <end position="988"/>
    </location>
</feature>
<geneLocation type="plasmid" evidence="4 5">
    <name>pSCL4</name>
</geneLocation>
<reference evidence="4 5" key="1">
    <citation type="journal article" date="2010" name="Genome Biol. Evol.">
        <title>The sequence of a 1.8-mb bacterial linear plasmid reveals a rich evolutionary reservoir of secondary metabolic pathways.</title>
        <authorList>
            <person name="Medema M.H."/>
            <person name="Trefzer A."/>
            <person name="Kovalchuk A."/>
            <person name="van den Berg M."/>
            <person name="Mueller U."/>
            <person name="Heijne W."/>
            <person name="Wu L."/>
            <person name="Alam M.T."/>
            <person name="Ronning C.M."/>
            <person name="Nierman W.C."/>
            <person name="Bovenberg R.A.L."/>
            <person name="Breitling R."/>
            <person name="Takano E."/>
        </authorList>
    </citation>
    <scope>NUCLEOTIDE SEQUENCE [LARGE SCALE GENOMIC DNA]</scope>
    <source>
        <strain evidence="5">ATCC 27064 / DSM 738 / JCM 4710 / NBRC 13307 / NCIMB 12785 / NRRL 3585 / VKM Ac-602</strain>
        <plasmid evidence="4">pSCL4</plasmid>
    </source>
</reference>
<dbReference type="EMBL" id="CM000914">
    <property type="protein sequence ID" value="EFG04615.2"/>
    <property type="molecule type" value="Genomic_DNA"/>
</dbReference>
<feature type="compositionally biased region" description="Low complexity" evidence="2">
    <location>
        <begin position="289"/>
        <end position="301"/>
    </location>
</feature>
<protein>
    <submittedName>
        <fullName evidence="4">HPC2 multi-domain protein</fullName>
    </submittedName>
</protein>
<evidence type="ECO:0000313" key="4">
    <source>
        <dbReference type="EMBL" id="EFG04615.2"/>
    </source>
</evidence>
<feature type="compositionally biased region" description="Low complexity" evidence="2">
    <location>
        <begin position="50"/>
        <end position="72"/>
    </location>
</feature>
<evidence type="ECO:0000256" key="3">
    <source>
        <dbReference type="SAM" id="Phobius"/>
    </source>
</evidence>
<feature type="region of interest" description="Disordered" evidence="2">
    <location>
        <begin position="420"/>
        <end position="439"/>
    </location>
</feature>
<feature type="compositionally biased region" description="Low complexity" evidence="2">
    <location>
        <begin position="106"/>
        <end position="126"/>
    </location>
</feature>
<keyword evidence="3" id="KW-1133">Transmembrane helix</keyword>
<dbReference type="InterPro" id="IPR049762">
    <property type="entry name" value="PoNe_dom"/>
</dbReference>
<keyword evidence="4" id="KW-0614">Plasmid</keyword>
<feature type="compositionally biased region" description="Basic and acidic residues" evidence="2">
    <location>
        <begin position="252"/>
        <end position="284"/>
    </location>
</feature>
<dbReference type="Proteomes" id="UP000002357">
    <property type="component" value="Plasmid pSCL4"/>
</dbReference>
<accession>D5SL22</accession>
<evidence type="ECO:0000256" key="1">
    <source>
        <dbReference type="SAM" id="Coils"/>
    </source>
</evidence>
<sequence>MPIGKGKSREAQPMTPPKIRLPRPEALATATVPKTRPGGSGATPDRGRTAPPSNAAVAAALSGGPGPVAHGPGPRGAPPAGPTGAGNGAVAAALQTLPAPGPAPQAAPATAPAAPRSAVSPVSSTTAPPPGAGPAAPQRPAPAEQPGGGERSGGGGGQAGGAGRRPGPHADPKFAALKADVSRKKRSVATSHPPARTEAGAAQDAALPPKDDAVAQGKAANAEKMNAAEPKSFDKEAFIQAVEKAIAAKAPKNLDEADKFADSGKADEVRAEVKGSVDEGRTESAEQIATTTAAAPDTSAAQQKKVVPLTGDRPPGTPAPPDASKAAPDRLPPSATDMSEGPARVNREMSGAQVTERQLKRANEPTFTRALGDKKAAERHSATAPRQLRRHEADELRTTTADAQRSGATAMGAMAAQRVTTGQGVGSGKGRAKSRDEEKRAQVTALLQGVFDTMKKDVESILEGLEKRVDDQFTRGEKEARDAFTAEHRRKMEEYKDRRYSGVIGKFRWIRDLFVGLPAEADRIFDDARAGYLRRMRQVISDVATTIGSELDRAKRRIAQGRTELQAAVRRLPTDLRAIGAEAATEFQGRFDDLAQSVDDKATQLVDTLADKYTEALKSVDAEIAKEREKNQGLVQKAVKAIISVIDTIRELGRLLGAVLAKAAGAVMMILRDPIGFLGNLVRGVGAGLRQFQQNIGRHLQQGIMSWLLGRATEAGLQLPEKFDARGVFTLLAGLLGLTWASIRARITRRVPEAAVAAAESAVPLVAAVRRQGIAGLWDDIRARVGDLRKTLVDKVIDYVVPTLVVAGIAWILSLLNPASAFVRAVKLIIDVITFIVTQARQVIAFMNAVLDAVIAIAKGGAGGVPGLVERALAGSIPLLLGFLAALLGIGGIAARVRQIVQAMARPVQMAVDWVVDRIVGLVQRLWRSLKAKGTSLGRGKAAGQGPGGGSGRGRGKDSGRDSSSGRDKDRGKGKDKDKGKDADAQRKRLTKAMAAAVSAVNRFRGRVVGKFALNALFPLIRRRYGLTSLTAVEKGGFWAVRGVINPVATEMTQAQVLGEMKAYQKQHQDSTFTAAEKAELTQLMKDLEGGKFTKEAAHKKFKELIERSRARREKYVAAEMSEEKRHTVPEKSGKEMDKIEAERQRLKGLREPENKERTQLAKKMGHNNPDKVDRAALAEQRRLGNAKDVDAFEKADKKYKELGTELTGESEKLGMHAAEDFARSKGGVDFYKGAPGKAGTLDLVKLKPGNPPTLIICEAKGGSSTLGTRAIGGQDYQQGRPEYLEWMLKNDKDFHKAAEEHGLLQRIKNRELPVEYYLVTASGGRNVTVREFKK</sequence>
<feature type="compositionally biased region" description="Gly residues" evidence="2">
    <location>
        <begin position="941"/>
        <end position="953"/>
    </location>
</feature>
<feature type="transmembrane region" description="Helical" evidence="3">
    <location>
        <begin position="875"/>
        <end position="897"/>
    </location>
</feature>
<feature type="compositionally biased region" description="Polar residues" evidence="2">
    <location>
        <begin position="398"/>
        <end position="407"/>
    </location>
</feature>
<proteinExistence type="predicted"/>
<feature type="region of interest" description="Disordered" evidence="2">
    <location>
        <begin position="1"/>
        <end position="230"/>
    </location>
</feature>
<name>D5SL22_STRCL</name>
<feature type="compositionally biased region" description="Basic and acidic residues" evidence="2">
    <location>
        <begin position="955"/>
        <end position="987"/>
    </location>
</feature>
<feature type="region of interest" description="Disordered" evidence="2">
    <location>
        <begin position="248"/>
        <end position="409"/>
    </location>
</feature>